<keyword evidence="2" id="KW-0812">Transmembrane</keyword>
<dbReference type="InterPro" id="IPR038507">
    <property type="entry name" value="YcnI-like_sf"/>
</dbReference>
<accession>A0A8J3Q476</accession>
<name>A0A8J3Q476_9ACTN</name>
<dbReference type="AlphaFoldDB" id="A0A8J3Q476"/>
<protein>
    <recommendedName>
        <fullName evidence="3">YncI copper-binding domain-containing protein</fullName>
    </recommendedName>
</protein>
<evidence type="ECO:0000256" key="1">
    <source>
        <dbReference type="SAM" id="MobiDB-lite"/>
    </source>
</evidence>
<evidence type="ECO:0000313" key="4">
    <source>
        <dbReference type="EMBL" id="GIH03037.1"/>
    </source>
</evidence>
<dbReference type="InterPro" id="IPR012533">
    <property type="entry name" value="YcnI-copper_dom"/>
</dbReference>
<keyword evidence="5" id="KW-1185">Reference proteome</keyword>
<keyword evidence="2" id="KW-1133">Transmembrane helix</keyword>
<dbReference type="Proteomes" id="UP000612899">
    <property type="component" value="Unassembled WGS sequence"/>
</dbReference>
<evidence type="ECO:0000256" key="2">
    <source>
        <dbReference type="SAM" id="Phobius"/>
    </source>
</evidence>
<gene>
    <name evidence="4" type="ORF">Rhe02_11040</name>
</gene>
<evidence type="ECO:0000313" key="5">
    <source>
        <dbReference type="Proteomes" id="UP000612899"/>
    </source>
</evidence>
<reference evidence="4" key="1">
    <citation type="submission" date="2021-01" db="EMBL/GenBank/DDBJ databases">
        <title>Whole genome shotgun sequence of Rhizocola hellebori NBRC 109834.</title>
        <authorList>
            <person name="Komaki H."/>
            <person name="Tamura T."/>
        </authorList>
    </citation>
    <scope>NUCLEOTIDE SEQUENCE</scope>
    <source>
        <strain evidence="4">NBRC 109834</strain>
    </source>
</reference>
<comment type="caution">
    <text evidence="4">The sequence shown here is derived from an EMBL/GenBank/DDBJ whole genome shotgun (WGS) entry which is preliminary data.</text>
</comment>
<proteinExistence type="predicted"/>
<feature type="transmembrane region" description="Helical" evidence="2">
    <location>
        <begin position="31"/>
        <end position="51"/>
    </location>
</feature>
<dbReference type="Pfam" id="PF07987">
    <property type="entry name" value="DUF1775"/>
    <property type="match status" value="1"/>
</dbReference>
<feature type="region of interest" description="Disordered" evidence="1">
    <location>
        <begin position="1"/>
        <end position="20"/>
    </location>
</feature>
<keyword evidence="2" id="KW-0472">Membrane</keyword>
<dbReference type="CDD" id="cd08545">
    <property type="entry name" value="YcnI_like"/>
    <property type="match status" value="1"/>
</dbReference>
<dbReference type="EMBL" id="BONY01000005">
    <property type="protein sequence ID" value="GIH03037.1"/>
    <property type="molecule type" value="Genomic_DNA"/>
</dbReference>
<feature type="domain" description="YncI copper-binding" evidence="3">
    <location>
        <begin position="52"/>
        <end position="198"/>
    </location>
</feature>
<sequence>MKRVPPQARRPPVSQTKDDEMKLTGKNGLRTAAVLAAVTAMIGVSALPAAAHVTVNPKEATVGGYARLNFRVPNESDSESTVKVEVAFPEDAPFASVSVKPSAGWTVATEKRKLSKPIKNHDSEITEAVSKITWTADGSAAVKPGQFQEFDLSVGPVPDVKQIIFKALQTYSDGTIVRWIDEPKEGAEVEHPAPVLKVVKAAAAAAPAPAAKEESGEGSGVSWAIALGAVALLVSLAALGLSLRRPAPPAG</sequence>
<organism evidence="4 5">
    <name type="scientific">Rhizocola hellebori</name>
    <dbReference type="NCBI Taxonomy" id="1392758"/>
    <lineage>
        <taxon>Bacteria</taxon>
        <taxon>Bacillati</taxon>
        <taxon>Actinomycetota</taxon>
        <taxon>Actinomycetes</taxon>
        <taxon>Micromonosporales</taxon>
        <taxon>Micromonosporaceae</taxon>
        <taxon>Rhizocola</taxon>
    </lineage>
</organism>
<evidence type="ECO:0000259" key="3">
    <source>
        <dbReference type="Pfam" id="PF07987"/>
    </source>
</evidence>
<dbReference type="Gene3D" id="2.60.40.2230">
    <property type="entry name" value="Uncharacterised protein YcnI-like PF07987, DUF1775"/>
    <property type="match status" value="1"/>
</dbReference>
<feature type="transmembrane region" description="Helical" evidence="2">
    <location>
        <begin position="221"/>
        <end position="243"/>
    </location>
</feature>